<sequence>MSTSSALDTTEFERMLRSYHAGDPYIRKIADEQAVILDEINAEADVARRSALLKDFFKVEGDEAEKQKARVVIVPPFFCEYGFNIIIGGDLFIHKGCTILDVGPVRIGARTLIGPNVQIYTPTHPLSPEERNGLDGPEASKPIIIGKDCWIGGGTIILPGVTIGDGVTVGAGSVVTKDVESRTVVAGNPARFIKSV</sequence>
<gene>
    <name evidence="1" type="ORF">CCMSSC00406_0004738</name>
</gene>
<reference evidence="1 2" key="1">
    <citation type="journal article" date="2021" name="Appl. Environ. Microbiol.">
        <title>Genetic linkage and physical mapping for an oyster mushroom Pleurotus cornucopiae and QTL analysis for the trait cap color.</title>
        <authorList>
            <person name="Zhang Y."/>
            <person name="Gao W."/>
            <person name="Sonnenberg A."/>
            <person name="Chen Q."/>
            <person name="Zhang J."/>
            <person name="Huang C."/>
        </authorList>
    </citation>
    <scope>NUCLEOTIDE SEQUENCE [LARGE SCALE GENOMIC DNA]</scope>
    <source>
        <strain evidence="1">CCMSSC00406</strain>
    </source>
</reference>
<protein>
    <submittedName>
        <fullName evidence="1">Uncharacterized protein</fullName>
    </submittedName>
</protein>
<evidence type="ECO:0000313" key="2">
    <source>
        <dbReference type="Proteomes" id="UP000824881"/>
    </source>
</evidence>
<dbReference type="EMBL" id="WQMT02000004">
    <property type="protein sequence ID" value="KAG9224239.1"/>
    <property type="molecule type" value="Genomic_DNA"/>
</dbReference>
<organism evidence="1 2">
    <name type="scientific">Pleurotus cornucopiae</name>
    <name type="common">Cornucopia mushroom</name>
    <dbReference type="NCBI Taxonomy" id="5321"/>
    <lineage>
        <taxon>Eukaryota</taxon>
        <taxon>Fungi</taxon>
        <taxon>Dikarya</taxon>
        <taxon>Basidiomycota</taxon>
        <taxon>Agaricomycotina</taxon>
        <taxon>Agaricomycetes</taxon>
        <taxon>Agaricomycetidae</taxon>
        <taxon>Agaricales</taxon>
        <taxon>Pleurotineae</taxon>
        <taxon>Pleurotaceae</taxon>
        <taxon>Pleurotus</taxon>
    </lineage>
</organism>
<comment type="caution">
    <text evidence="1">The sequence shown here is derived from an EMBL/GenBank/DDBJ whole genome shotgun (WGS) entry which is preliminary data.</text>
</comment>
<dbReference type="Proteomes" id="UP000824881">
    <property type="component" value="Unassembled WGS sequence"/>
</dbReference>
<name>A0ACB7J2I9_PLECO</name>
<proteinExistence type="predicted"/>
<evidence type="ECO:0000313" key="1">
    <source>
        <dbReference type="EMBL" id="KAG9224239.1"/>
    </source>
</evidence>
<keyword evidence="2" id="KW-1185">Reference proteome</keyword>
<accession>A0ACB7J2I9</accession>